<dbReference type="Gene3D" id="3.40.50.1820">
    <property type="entry name" value="alpha/beta hydrolase"/>
    <property type="match status" value="1"/>
</dbReference>
<sequence>MPKNYSASVKAIITYIDEVFFGADANEDTDNSEDLNPASHSFELTPLSVRWYLWSWQELQPTISLGASFYRFCDALEVKNSVSMPESGWGVDHALSAWAKWLTPTNSTVDVVAPKPNILHVLSNFQMRFPTILIPNGDSINALYGRWDIKNKRLFFTNGKCDPWGEATVSAVNRTGMSTDDKPIGLLNGIHCTDLVMALIGPDPTIVAVQGLFLDYVVGGFYGQKILGQPNNMPICICFPVPSGV</sequence>
<accession>A0A284S472</accession>
<evidence type="ECO:0000313" key="1">
    <source>
        <dbReference type="EMBL" id="SJL15801.1"/>
    </source>
</evidence>
<dbReference type="EMBL" id="FUEG01000031">
    <property type="protein sequence ID" value="SJL15801.1"/>
    <property type="molecule type" value="Genomic_DNA"/>
</dbReference>
<reference evidence="2" key="1">
    <citation type="journal article" date="2017" name="Nat. Ecol. Evol.">
        <title>Genome expansion and lineage-specific genetic innovations in the forest pathogenic fungi Armillaria.</title>
        <authorList>
            <person name="Sipos G."/>
            <person name="Prasanna A.N."/>
            <person name="Walter M.C."/>
            <person name="O'Connor E."/>
            <person name="Balint B."/>
            <person name="Krizsan K."/>
            <person name="Kiss B."/>
            <person name="Hess J."/>
            <person name="Varga T."/>
            <person name="Slot J."/>
            <person name="Riley R."/>
            <person name="Boka B."/>
            <person name="Rigling D."/>
            <person name="Barry K."/>
            <person name="Lee J."/>
            <person name="Mihaltcheva S."/>
            <person name="LaButti K."/>
            <person name="Lipzen A."/>
            <person name="Waldron R."/>
            <person name="Moloney N.M."/>
            <person name="Sperisen C."/>
            <person name="Kredics L."/>
            <person name="Vagvoelgyi C."/>
            <person name="Patrignani A."/>
            <person name="Fitzpatrick D."/>
            <person name="Nagy I."/>
            <person name="Doyle S."/>
            <person name="Anderson J.B."/>
            <person name="Grigoriev I.V."/>
            <person name="Gueldener U."/>
            <person name="Muensterkoetter M."/>
            <person name="Nagy L.G."/>
        </authorList>
    </citation>
    <scope>NUCLEOTIDE SEQUENCE [LARGE SCALE GENOMIC DNA]</scope>
    <source>
        <strain evidence="2">C18/9</strain>
    </source>
</reference>
<protein>
    <submittedName>
        <fullName evidence="1">Uncharacterized protein</fullName>
    </submittedName>
</protein>
<dbReference type="AlphaFoldDB" id="A0A284S472"/>
<keyword evidence="2" id="KW-1185">Reference proteome</keyword>
<name>A0A284S472_ARMOS</name>
<evidence type="ECO:0000313" key="2">
    <source>
        <dbReference type="Proteomes" id="UP000219338"/>
    </source>
</evidence>
<gene>
    <name evidence="1" type="ORF">ARMOST_19306</name>
</gene>
<proteinExistence type="predicted"/>
<dbReference type="Proteomes" id="UP000219338">
    <property type="component" value="Unassembled WGS sequence"/>
</dbReference>
<dbReference type="OrthoDB" id="1735038at2759"/>
<organism evidence="1 2">
    <name type="scientific">Armillaria ostoyae</name>
    <name type="common">Armillaria root rot fungus</name>
    <dbReference type="NCBI Taxonomy" id="47428"/>
    <lineage>
        <taxon>Eukaryota</taxon>
        <taxon>Fungi</taxon>
        <taxon>Dikarya</taxon>
        <taxon>Basidiomycota</taxon>
        <taxon>Agaricomycotina</taxon>
        <taxon>Agaricomycetes</taxon>
        <taxon>Agaricomycetidae</taxon>
        <taxon>Agaricales</taxon>
        <taxon>Marasmiineae</taxon>
        <taxon>Physalacriaceae</taxon>
        <taxon>Armillaria</taxon>
    </lineage>
</organism>
<dbReference type="InterPro" id="IPR029058">
    <property type="entry name" value="AB_hydrolase_fold"/>
</dbReference>